<evidence type="ECO:0000256" key="1">
    <source>
        <dbReference type="ARBA" id="ARBA00022679"/>
    </source>
</evidence>
<gene>
    <name evidence="3" type="ORF">IFK94_04220</name>
</gene>
<keyword evidence="3" id="KW-0489">Methyltransferase</keyword>
<sequence length="211" mass="23701">MNIQDEMDRIYRDKPLDDIPWVQNDPPRILADLVESGMIAPCPTADLGCGAGGYAVWLARKGFKVTGFDCSGEAISHAEGLASEQGLPCRFEVADLTRPLDIHQPQFDFVYHWALLHHLFPEHRQAFAGNVERMLKPGGKHLCMCFSEEDTGFEGSGKYRKTPLGTTLYFSSEQEIRDLFEPGFRNLDLYTTEIPGKHSPHSAVVAWMEKS</sequence>
<feature type="domain" description="Methyltransferase" evidence="2">
    <location>
        <begin position="46"/>
        <end position="139"/>
    </location>
</feature>
<dbReference type="PANTHER" id="PTHR43861">
    <property type="entry name" value="TRANS-ACONITATE 2-METHYLTRANSFERASE-RELATED"/>
    <property type="match status" value="1"/>
</dbReference>
<evidence type="ECO:0000259" key="2">
    <source>
        <dbReference type="Pfam" id="PF13649"/>
    </source>
</evidence>
<dbReference type="Pfam" id="PF13649">
    <property type="entry name" value="Methyltransf_25"/>
    <property type="match status" value="1"/>
</dbReference>
<reference evidence="3 4" key="1">
    <citation type="submission" date="2020-08" db="EMBL/GenBank/DDBJ databases">
        <title>Acidobacteriota in marine sediments use diverse sulfur dissimilation pathways.</title>
        <authorList>
            <person name="Wasmund K."/>
        </authorList>
    </citation>
    <scope>NUCLEOTIDE SEQUENCE [LARGE SCALE GENOMIC DNA]</scope>
    <source>
        <strain evidence="3">MAG AM4</strain>
    </source>
</reference>
<dbReference type="InterPro" id="IPR041698">
    <property type="entry name" value="Methyltransf_25"/>
</dbReference>
<name>A0A8J6XRN9_9BACT</name>
<dbReference type="GO" id="GO:0032259">
    <property type="term" value="P:methylation"/>
    <property type="evidence" value="ECO:0007669"/>
    <property type="project" value="UniProtKB-KW"/>
</dbReference>
<dbReference type="InterPro" id="IPR029063">
    <property type="entry name" value="SAM-dependent_MTases_sf"/>
</dbReference>
<dbReference type="GO" id="GO:0008168">
    <property type="term" value="F:methyltransferase activity"/>
    <property type="evidence" value="ECO:0007669"/>
    <property type="project" value="UniProtKB-KW"/>
</dbReference>
<dbReference type="SUPFAM" id="SSF53335">
    <property type="entry name" value="S-adenosyl-L-methionine-dependent methyltransferases"/>
    <property type="match status" value="1"/>
</dbReference>
<keyword evidence="1" id="KW-0808">Transferase</keyword>
<dbReference type="EMBL" id="JACXWD010000008">
    <property type="protein sequence ID" value="MBD3867312.1"/>
    <property type="molecule type" value="Genomic_DNA"/>
</dbReference>
<protein>
    <submittedName>
        <fullName evidence="3">Class I SAM-dependent methyltransferase</fullName>
    </submittedName>
</protein>
<evidence type="ECO:0000313" key="4">
    <source>
        <dbReference type="Proteomes" id="UP000648239"/>
    </source>
</evidence>
<evidence type="ECO:0000313" key="3">
    <source>
        <dbReference type="EMBL" id="MBD3867312.1"/>
    </source>
</evidence>
<dbReference type="AlphaFoldDB" id="A0A8J6XRN9"/>
<organism evidence="3 4">
    <name type="scientific">Candidatus Polarisedimenticola svalbardensis</name>
    <dbReference type="NCBI Taxonomy" id="2886004"/>
    <lineage>
        <taxon>Bacteria</taxon>
        <taxon>Pseudomonadati</taxon>
        <taxon>Acidobacteriota</taxon>
        <taxon>Candidatus Polarisedimenticolia</taxon>
        <taxon>Candidatus Polarisedimenticolales</taxon>
        <taxon>Candidatus Polarisedimenticolaceae</taxon>
        <taxon>Candidatus Polarisedimenticola</taxon>
    </lineage>
</organism>
<dbReference type="Proteomes" id="UP000648239">
    <property type="component" value="Unassembled WGS sequence"/>
</dbReference>
<proteinExistence type="predicted"/>
<dbReference type="Gene3D" id="3.40.50.150">
    <property type="entry name" value="Vaccinia Virus protein VP39"/>
    <property type="match status" value="1"/>
</dbReference>
<accession>A0A8J6XRN9</accession>
<comment type="caution">
    <text evidence="3">The sequence shown here is derived from an EMBL/GenBank/DDBJ whole genome shotgun (WGS) entry which is preliminary data.</text>
</comment>
<dbReference type="CDD" id="cd02440">
    <property type="entry name" value="AdoMet_MTases"/>
    <property type="match status" value="1"/>
</dbReference>